<sequence length="502" mass="54952">MIVGEQRFEAAQAPSLAPDAATDMPSYARQIRHRICHIGVGAFHRAHQAVYLHRLREAGLAEGWGICGIGLRAADRPVLDVLRRQNGLYSVWELEGDTRHGSVIGSLMSLIDASADPLAAIDCIADPDTAIVSLTVTEAGYCLGADGRLHRQHPDIEHDLRFPSRPRSAPGLMVRALAKRRALAHGGLTALSCDNLIANGKRLRDAVLDFAAEVDPALATWIEREVSFPCSMVDRITPALSNERRATLAARWGIRDEALLICEPWRQWVIEDHFVAGRPPFERAGAMLSEQVAVFEAMKVGLLNGSHSALSHIGLMLGYEQVHAALGDERIRDWLHGYMGEVAAVLSVPDGVDLGDYRQSLLRRFANAAIEDRLARLAQDTSSKFQQTLLPPLLRCLQNQWPSAHLSLAVALWIFYLARLAGDRTRQHEYLDRDVDALMASASAALIGGDSADFLQAYLPVDASMQTAFHRAVSTFLRILRDSGIDAALMAVRVPGQAGTAR</sequence>
<dbReference type="PRINTS" id="PR00084">
    <property type="entry name" value="MTLDHDRGNASE"/>
</dbReference>
<evidence type="ECO:0000259" key="3">
    <source>
        <dbReference type="Pfam" id="PF01232"/>
    </source>
</evidence>
<dbReference type="Proteomes" id="UP000653472">
    <property type="component" value="Unassembled WGS sequence"/>
</dbReference>
<organism evidence="5 6">
    <name type="scientific">Solimonas marina</name>
    <dbReference type="NCBI Taxonomy" id="2714601"/>
    <lineage>
        <taxon>Bacteria</taxon>
        <taxon>Pseudomonadati</taxon>
        <taxon>Pseudomonadota</taxon>
        <taxon>Gammaproteobacteria</taxon>
        <taxon>Nevskiales</taxon>
        <taxon>Nevskiaceae</taxon>
        <taxon>Solimonas</taxon>
    </lineage>
</organism>
<dbReference type="InterPro" id="IPR008927">
    <property type="entry name" value="6-PGluconate_DH-like_C_sf"/>
</dbReference>
<dbReference type="InterPro" id="IPR000669">
    <property type="entry name" value="Mannitol_DH"/>
</dbReference>
<dbReference type="SUPFAM" id="SSF48179">
    <property type="entry name" value="6-phosphogluconate dehydrogenase C-terminal domain-like"/>
    <property type="match status" value="1"/>
</dbReference>
<dbReference type="InterPro" id="IPR036291">
    <property type="entry name" value="NAD(P)-bd_dom_sf"/>
</dbReference>
<dbReference type="AlphaFoldDB" id="A0A969W935"/>
<evidence type="ECO:0000256" key="2">
    <source>
        <dbReference type="ARBA" id="ARBA00023027"/>
    </source>
</evidence>
<dbReference type="InterPro" id="IPR023027">
    <property type="entry name" value="Mannitol_DH_CS"/>
</dbReference>
<gene>
    <name evidence="5" type="ORF">G7Y82_11735</name>
</gene>
<keyword evidence="2" id="KW-0520">NAD</keyword>
<evidence type="ECO:0000256" key="1">
    <source>
        <dbReference type="ARBA" id="ARBA00023002"/>
    </source>
</evidence>
<evidence type="ECO:0000313" key="5">
    <source>
        <dbReference type="EMBL" id="NKF22991.1"/>
    </source>
</evidence>
<dbReference type="PANTHER" id="PTHR43362:SF1">
    <property type="entry name" value="MANNITOL DEHYDROGENASE 2-RELATED"/>
    <property type="match status" value="1"/>
</dbReference>
<evidence type="ECO:0000313" key="6">
    <source>
        <dbReference type="Proteomes" id="UP000653472"/>
    </source>
</evidence>
<dbReference type="Gene3D" id="3.40.50.720">
    <property type="entry name" value="NAD(P)-binding Rossmann-like Domain"/>
    <property type="match status" value="1"/>
</dbReference>
<dbReference type="InterPro" id="IPR013118">
    <property type="entry name" value="Mannitol_DH_C"/>
</dbReference>
<dbReference type="GO" id="GO:0016616">
    <property type="term" value="F:oxidoreductase activity, acting on the CH-OH group of donors, NAD or NADP as acceptor"/>
    <property type="evidence" value="ECO:0007669"/>
    <property type="project" value="TreeGrafter"/>
</dbReference>
<protein>
    <submittedName>
        <fullName evidence="5">Mannitol dehydrogenase family protein</fullName>
    </submittedName>
</protein>
<accession>A0A969W935</accession>
<dbReference type="EMBL" id="JAAVXB010000006">
    <property type="protein sequence ID" value="NKF22991.1"/>
    <property type="molecule type" value="Genomic_DNA"/>
</dbReference>
<name>A0A969W935_9GAMM</name>
<keyword evidence="1" id="KW-0560">Oxidoreductase</keyword>
<dbReference type="PROSITE" id="PS00974">
    <property type="entry name" value="MANNITOL_DHGENASE"/>
    <property type="match status" value="1"/>
</dbReference>
<evidence type="ECO:0000259" key="4">
    <source>
        <dbReference type="Pfam" id="PF08125"/>
    </source>
</evidence>
<feature type="domain" description="Mannitol dehydrogenase N-terminal" evidence="3">
    <location>
        <begin position="34"/>
        <end position="282"/>
    </location>
</feature>
<comment type="caution">
    <text evidence="5">The sequence shown here is derived from an EMBL/GenBank/DDBJ whole genome shotgun (WGS) entry which is preliminary data.</text>
</comment>
<proteinExistence type="predicted"/>
<dbReference type="Gene3D" id="1.10.1040.10">
    <property type="entry name" value="N-(1-d-carboxylethyl)-l-norvaline Dehydrogenase, domain 2"/>
    <property type="match status" value="1"/>
</dbReference>
<dbReference type="Pfam" id="PF01232">
    <property type="entry name" value="Mannitol_dh"/>
    <property type="match status" value="1"/>
</dbReference>
<dbReference type="SUPFAM" id="SSF51735">
    <property type="entry name" value="NAD(P)-binding Rossmann-fold domains"/>
    <property type="match status" value="1"/>
</dbReference>
<reference evidence="5" key="1">
    <citation type="submission" date="2020-03" db="EMBL/GenBank/DDBJ databases">
        <title>Solimonas marina sp. nov., isolated from deep seawater of the Pacific Ocean.</title>
        <authorList>
            <person name="Liu X."/>
            <person name="Lai Q."/>
            <person name="Sun F."/>
            <person name="Gai Y."/>
            <person name="Li G."/>
            <person name="Shao Z."/>
        </authorList>
    </citation>
    <scope>NUCLEOTIDE SEQUENCE</scope>
    <source>
        <strain evidence="5">C16B3</strain>
    </source>
</reference>
<dbReference type="InterPro" id="IPR013131">
    <property type="entry name" value="Mannitol_DH_N"/>
</dbReference>
<dbReference type="InterPro" id="IPR050988">
    <property type="entry name" value="Mannitol_DH/Oxidoreductase"/>
</dbReference>
<dbReference type="Pfam" id="PF08125">
    <property type="entry name" value="Mannitol_dh_C"/>
    <property type="match status" value="1"/>
</dbReference>
<dbReference type="RefSeq" id="WP_168148324.1">
    <property type="nucleotide sequence ID" value="NZ_JAAVXB010000006.1"/>
</dbReference>
<dbReference type="GO" id="GO:0019594">
    <property type="term" value="P:mannitol metabolic process"/>
    <property type="evidence" value="ECO:0007669"/>
    <property type="project" value="InterPro"/>
</dbReference>
<feature type="domain" description="Mannitol dehydrogenase C-terminal" evidence="4">
    <location>
        <begin position="292"/>
        <end position="419"/>
    </location>
</feature>
<dbReference type="InterPro" id="IPR013328">
    <property type="entry name" value="6PGD_dom2"/>
</dbReference>
<keyword evidence="6" id="KW-1185">Reference proteome</keyword>
<dbReference type="PANTHER" id="PTHR43362">
    <property type="entry name" value="MANNITOL DEHYDROGENASE DSF1-RELATED"/>
    <property type="match status" value="1"/>
</dbReference>